<evidence type="ECO:0000313" key="2">
    <source>
        <dbReference type="Proteomes" id="UP000193633"/>
    </source>
</evidence>
<organism evidence="1 2">
    <name type="scientific">Streptococcus oralis subsp. tigurinus</name>
    <dbReference type="NCBI Taxonomy" id="1077464"/>
    <lineage>
        <taxon>Bacteria</taxon>
        <taxon>Bacillati</taxon>
        <taxon>Bacillota</taxon>
        <taxon>Bacilli</taxon>
        <taxon>Lactobacillales</taxon>
        <taxon>Streptococcaceae</taxon>
        <taxon>Streptococcus</taxon>
    </lineage>
</organism>
<accession>A0A1X1G0S1</accession>
<name>A0A1X1G0S1_STROR</name>
<gene>
    <name evidence="1" type="ORF">B7728_05095</name>
</gene>
<dbReference type="AlphaFoldDB" id="A0A1X1G0S1"/>
<dbReference type="Proteomes" id="UP000193633">
    <property type="component" value="Unassembled WGS sequence"/>
</dbReference>
<comment type="caution">
    <text evidence="1">The sequence shown here is derived from an EMBL/GenBank/DDBJ whole genome shotgun (WGS) entry which is preliminary data.</text>
</comment>
<proteinExistence type="predicted"/>
<dbReference type="EMBL" id="NCUD01000044">
    <property type="protein sequence ID" value="ORO40273.1"/>
    <property type="molecule type" value="Genomic_DNA"/>
</dbReference>
<sequence length="72" mass="8870">MHLYFMIYFTIFSILPQKILKNKEESYFFVIYNNMFSNTLIDTKLILLYNYLMEISDLYSIRFKHILVREIA</sequence>
<evidence type="ECO:0000313" key="1">
    <source>
        <dbReference type="EMBL" id="ORO40273.1"/>
    </source>
</evidence>
<protein>
    <submittedName>
        <fullName evidence="1">Uncharacterized protein</fullName>
    </submittedName>
</protein>
<reference evidence="1 2" key="1">
    <citation type="journal article" date="2016" name="Eur. J. Clin. Microbiol. Infect. Dis.">
        <title>Whole genome sequencing as a tool for phylogenetic analysis of clinical strains of Mitis group streptococci.</title>
        <authorList>
            <person name="Rasmussen L.H."/>
            <person name="Dargis R."/>
            <person name="Hojholt K."/>
            <person name="Christensen J.J."/>
            <person name="Skovgaard O."/>
            <person name="Justesen U.S."/>
            <person name="Rosenvinge F.S."/>
            <person name="Moser C."/>
            <person name="Lukjancenko O."/>
            <person name="Rasmussen S."/>
            <person name="Nielsen X.C."/>
        </authorList>
    </citation>
    <scope>NUCLEOTIDE SEQUENCE [LARGE SCALE GENOMIC DNA]</scope>
    <source>
        <strain evidence="1 2">OD_339823_10</strain>
    </source>
</reference>